<evidence type="ECO:0000256" key="2">
    <source>
        <dbReference type="ARBA" id="ARBA00022801"/>
    </source>
</evidence>
<dbReference type="InterPro" id="IPR036397">
    <property type="entry name" value="RNaseH_sf"/>
</dbReference>
<evidence type="ECO:0000256" key="4">
    <source>
        <dbReference type="SAM" id="Coils"/>
    </source>
</evidence>
<feature type="coiled-coil region" evidence="4">
    <location>
        <begin position="206"/>
        <end position="233"/>
    </location>
</feature>
<dbReference type="SMART" id="SM00479">
    <property type="entry name" value="EXOIII"/>
    <property type="match status" value="1"/>
</dbReference>
<protein>
    <recommendedName>
        <fullName evidence="5">Exonuclease domain-containing protein</fullName>
    </recommendedName>
</protein>
<evidence type="ECO:0000313" key="7">
    <source>
        <dbReference type="Proteomes" id="UP000430692"/>
    </source>
</evidence>
<dbReference type="GO" id="GO:0008408">
    <property type="term" value="F:3'-5' exonuclease activity"/>
    <property type="evidence" value="ECO:0007669"/>
    <property type="project" value="TreeGrafter"/>
</dbReference>
<dbReference type="InterPro" id="IPR013520">
    <property type="entry name" value="Ribonucl_H"/>
</dbReference>
<name>A0A6I4W4R4_9BACL</name>
<dbReference type="SUPFAM" id="SSF53098">
    <property type="entry name" value="Ribonuclease H-like"/>
    <property type="match status" value="1"/>
</dbReference>
<keyword evidence="1" id="KW-0540">Nuclease</keyword>
<keyword evidence="7" id="KW-1185">Reference proteome</keyword>
<reference evidence="6 7" key="1">
    <citation type="submission" date="2019-12" db="EMBL/GenBank/DDBJ databases">
        <title>Whole-genome analyses of novel actinobacteria.</title>
        <authorList>
            <person name="Sahin N."/>
            <person name="Saygin H."/>
        </authorList>
    </citation>
    <scope>NUCLEOTIDE SEQUENCE [LARGE SCALE GENOMIC DNA]</scope>
    <source>
        <strain evidence="6 7">KC615</strain>
    </source>
</reference>
<dbReference type="Gene3D" id="3.30.420.10">
    <property type="entry name" value="Ribonuclease H-like superfamily/Ribonuclease H"/>
    <property type="match status" value="1"/>
</dbReference>
<evidence type="ECO:0000256" key="1">
    <source>
        <dbReference type="ARBA" id="ARBA00022722"/>
    </source>
</evidence>
<dbReference type="PANTHER" id="PTHR30231">
    <property type="entry name" value="DNA POLYMERASE III SUBUNIT EPSILON"/>
    <property type="match status" value="1"/>
</dbReference>
<gene>
    <name evidence="6" type="ORF">GSM42_16535</name>
</gene>
<dbReference type="Proteomes" id="UP000430692">
    <property type="component" value="Unassembled WGS sequence"/>
</dbReference>
<dbReference type="Pfam" id="PF00929">
    <property type="entry name" value="RNase_T"/>
    <property type="match status" value="1"/>
</dbReference>
<keyword evidence="4" id="KW-0175">Coiled coil</keyword>
<accession>A0A6I4W4R4</accession>
<dbReference type="PANTHER" id="PTHR30231:SF4">
    <property type="entry name" value="PROTEIN NEN2"/>
    <property type="match status" value="1"/>
</dbReference>
<dbReference type="GO" id="GO:0003676">
    <property type="term" value="F:nucleic acid binding"/>
    <property type="evidence" value="ECO:0007669"/>
    <property type="project" value="InterPro"/>
</dbReference>
<dbReference type="EMBL" id="WUUL01000013">
    <property type="protein sequence ID" value="MXQ55292.1"/>
    <property type="molecule type" value="Genomic_DNA"/>
</dbReference>
<comment type="caution">
    <text evidence="6">The sequence shown here is derived from an EMBL/GenBank/DDBJ whole genome shotgun (WGS) entry which is preliminary data.</text>
</comment>
<proteinExistence type="predicted"/>
<dbReference type="CDD" id="cd06127">
    <property type="entry name" value="DEDDh"/>
    <property type="match status" value="1"/>
</dbReference>
<dbReference type="InterPro" id="IPR012337">
    <property type="entry name" value="RNaseH-like_sf"/>
</dbReference>
<organism evidence="6 7">
    <name type="scientific">Shimazuella alba</name>
    <dbReference type="NCBI Taxonomy" id="2690964"/>
    <lineage>
        <taxon>Bacteria</taxon>
        <taxon>Bacillati</taxon>
        <taxon>Bacillota</taxon>
        <taxon>Bacilli</taxon>
        <taxon>Bacillales</taxon>
        <taxon>Thermoactinomycetaceae</taxon>
        <taxon>Shimazuella</taxon>
    </lineage>
</organism>
<dbReference type="AlphaFoldDB" id="A0A6I4W4R4"/>
<evidence type="ECO:0000313" key="6">
    <source>
        <dbReference type="EMBL" id="MXQ55292.1"/>
    </source>
</evidence>
<evidence type="ECO:0000259" key="5">
    <source>
        <dbReference type="SMART" id="SM00479"/>
    </source>
</evidence>
<evidence type="ECO:0000256" key="3">
    <source>
        <dbReference type="ARBA" id="ARBA00022839"/>
    </source>
</evidence>
<keyword evidence="2" id="KW-0378">Hydrolase</keyword>
<sequence>MFHKIKNMSLESAKAQLLFNEWNQREDVVVLDSETTGLWDAEICEIAVIDLQGNSLFNSFVKPVHPIPYEAYKIHGINDDMVKHSPGWLETWDKLYPILKDKLVLIYNDEFDHRLMHESFATCDLNDEVFREKLQQVKEIQTACVMRTYTDLIDSSTWVKLTFACGHSTKHRAMSDCRATLEVIKNNYKPDFTETDYKQLKLMEAFESTTKRIRSLNRTIKALSQEQSELLAEQEKIILLLEGNFGEDNAESEVAATYDPFEVVSRPLDLSDDDLPF</sequence>
<keyword evidence="3" id="KW-0269">Exonuclease</keyword>
<feature type="domain" description="Exonuclease" evidence="5">
    <location>
        <begin position="27"/>
        <end position="194"/>
    </location>
</feature>
<dbReference type="RefSeq" id="WP_160802644.1">
    <property type="nucleotide sequence ID" value="NZ_WUUL01000013.1"/>
</dbReference>